<feature type="non-terminal residue" evidence="1">
    <location>
        <position position="454"/>
    </location>
</feature>
<protein>
    <submittedName>
        <fullName evidence="1">Uncharacterized protein</fullName>
    </submittedName>
</protein>
<name>A0ABN9YF26_9DINO</name>
<sequence>MLAGPFGLFGRRFVGAQETRAPEDSLIRFGDDRIYHAAAAAEGQLGPPPLGQPQGSAACRVWRIVAGCREIAEDEAIALHETGVSHGRWREGWRRRRGGHRALWRSQRDAQEYAHEASPPRLVSASPAHSSHLQWRRVRRVKLRGQGRQARGAQAGLRRHLAAYAHWSKDRGISRDIELALSHHGHALVGLAVALEPGAEQPGPRWRGTGIDGAKLNLPACCEHFKQLLQQLPDASLHLRPNDHAEALDDAARAAAAQVSPRELMEPMPPRSSWTSAASRDPCQLRRYHQRRARRTQSKSRHMLMWALFAAWDHAPKCEPWRSRRTDQDSINIREATKVVDAMPPLLEMLRSFQGLLDTVAKAIDEHFLLDHEVEDLFGDIFEDAQFTPDASGAMAGTSHAVSVGPPNAFECREGAEVAYGMYGDAAEGPVEYDLTVDEDALAEVSLDAAALRG</sequence>
<dbReference type="EMBL" id="CAUYUJ010022569">
    <property type="protein sequence ID" value="CAK0911370.1"/>
    <property type="molecule type" value="Genomic_DNA"/>
</dbReference>
<proteinExistence type="predicted"/>
<organism evidence="1 2">
    <name type="scientific">Prorocentrum cordatum</name>
    <dbReference type="NCBI Taxonomy" id="2364126"/>
    <lineage>
        <taxon>Eukaryota</taxon>
        <taxon>Sar</taxon>
        <taxon>Alveolata</taxon>
        <taxon>Dinophyceae</taxon>
        <taxon>Prorocentrales</taxon>
        <taxon>Prorocentraceae</taxon>
        <taxon>Prorocentrum</taxon>
    </lineage>
</organism>
<evidence type="ECO:0000313" key="1">
    <source>
        <dbReference type="EMBL" id="CAK0911370.1"/>
    </source>
</evidence>
<comment type="caution">
    <text evidence="1">The sequence shown here is derived from an EMBL/GenBank/DDBJ whole genome shotgun (WGS) entry which is preliminary data.</text>
</comment>
<accession>A0ABN9YF26</accession>
<dbReference type="Proteomes" id="UP001189429">
    <property type="component" value="Unassembled WGS sequence"/>
</dbReference>
<keyword evidence="2" id="KW-1185">Reference proteome</keyword>
<gene>
    <name evidence="1" type="ORF">PCOR1329_LOCUS85272</name>
</gene>
<reference evidence="1" key="1">
    <citation type="submission" date="2023-10" db="EMBL/GenBank/DDBJ databases">
        <authorList>
            <person name="Chen Y."/>
            <person name="Shah S."/>
            <person name="Dougan E. K."/>
            <person name="Thang M."/>
            <person name="Chan C."/>
        </authorList>
    </citation>
    <scope>NUCLEOTIDE SEQUENCE [LARGE SCALE GENOMIC DNA]</scope>
</reference>
<evidence type="ECO:0000313" key="2">
    <source>
        <dbReference type="Proteomes" id="UP001189429"/>
    </source>
</evidence>